<dbReference type="Proteomes" id="UP000634455">
    <property type="component" value="Unassembled WGS sequence"/>
</dbReference>
<organism evidence="1 2">
    <name type="scientific">Paramylibacter ulvae</name>
    <dbReference type="NCBI Taxonomy" id="1651968"/>
    <lineage>
        <taxon>Bacteria</taxon>
        <taxon>Pseudomonadati</taxon>
        <taxon>Pseudomonadota</taxon>
        <taxon>Alphaproteobacteria</taxon>
        <taxon>Rhodobacterales</taxon>
        <taxon>Paracoccaceae</taxon>
        <taxon>Paramylibacter</taxon>
    </lineage>
</organism>
<dbReference type="RefSeq" id="WP_189638962.1">
    <property type="nucleotide sequence ID" value="NZ_BMZF01000001.1"/>
</dbReference>
<sequence>MTDTIPVGEFDEDNNQYYVYLGNKWRAEKPSQISNGAAFESVVFHLDHTIVAGADNTTADIIPSHCVVSAVTARVIAPIVTDGAASWTLGVTGASGRYGSQYGLALNSYAIGVTGQPQAYYSDTPLLIAPETGAFVSGEIRFAVHAMVPTPPDAV</sequence>
<keyword evidence="2" id="KW-1185">Reference proteome</keyword>
<protein>
    <submittedName>
        <fullName evidence="1">Uncharacterized protein</fullName>
    </submittedName>
</protein>
<comment type="caution">
    <text evidence="1">The sequence shown here is derived from an EMBL/GenBank/DDBJ whole genome shotgun (WGS) entry which is preliminary data.</text>
</comment>
<evidence type="ECO:0000313" key="1">
    <source>
        <dbReference type="EMBL" id="GHA43175.1"/>
    </source>
</evidence>
<gene>
    <name evidence="1" type="ORF">GCM10008927_04750</name>
</gene>
<proteinExistence type="predicted"/>
<reference evidence="2" key="1">
    <citation type="journal article" date="2019" name="Int. J. Syst. Evol. Microbiol.">
        <title>The Global Catalogue of Microorganisms (GCM) 10K type strain sequencing project: providing services to taxonomists for standard genome sequencing and annotation.</title>
        <authorList>
            <consortium name="The Broad Institute Genomics Platform"/>
            <consortium name="The Broad Institute Genome Sequencing Center for Infectious Disease"/>
            <person name="Wu L."/>
            <person name="Ma J."/>
        </authorList>
    </citation>
    <scope>NUCLEOTIDE SEQUENCE [LARGE SCALE GENOMIC DNA]</scope>
    <source>
        <strain evidence="2">KCTC 32465</strain>
    </source>
</reference>
<name>A0ABQ3CTK7_9RHOB</name>
<accession>A0ABQ3CTK7</accession>
<dbReference type="EMBL" id="BMZF01000001">
    <property type="protein sequence ID" value="GHA43175.1"/>
    <property type="molecule type" value="Genomic_DNA"/>
</dbReference>
<evidence type="ECO:0000313" key="2">
    <source>
        <dbReference type="Proteomes" id="UP000634455"/>
    </source>
</evidence>